<dbReference type="FunFam" id="2.30.30.60:FF:000001">
    <property type="entry name" value="MscS Mechanosensitive ion channel"/>
    <property type="match status" value="1"/>
</dbReference>
<evidence type="ECO:0000313" key="11">
    <source>
        <dbReference type="EMBL" id="KPQ37466.1"/>
    </source>
</evidence>
<dbReference type="SUPFAM" id="SSF50182">
    <property type="entry name" value="Sm-like ribonucleoproteins"/>
    <property type="match status" value="1"/>
</dbReference>
<dbReference type="InterPro" id="IPR010920">
    <property type="entry name" value="LSM_dom_sf"/>
</dbReference>
<evidence type="ECO:0000256" key="7">
    <source>
        <dbReference type="SAM" id="MobiDB-lite"/>
    </source>
</evidence>
<dbReference type="Gene3D" id="1.10.287.1260">
    <property type="match status" value="1"/>
</dbReference>
<dbReference type="InterPro" id="IPR045276">
    <property type="entry name" value="YbiO_bact"/>
</dbReference>
<comment type="similarity">
    <text evidence="2">Belongs to the MscS (TC 1.A.23) family.</text>
</comment>
<evidence type="ECO:0000256" key="1">
    <source>
        <dbReference type="ARBA" id="ARBA00004651"/>
    </source>
</evidence>
<dbReference type="PATRIC" id="fig|1666911.3.peg.2379"/>
<dbReference type="Pfam" id="PF21082">
    <property type="entry name" value="MS_channel_3rd"/>
    <property type="match status" value="1"/>
</dbReference>
<dbReference type="InterPro" id="IPR011066">
    <property type="entry name" value="MscS_channel_C_sf"/>
</dbReference>
<accession>A0A0N8KNT9</accession>
<dbReference type="InterPro" id="IPR049278">
    <property type="entry name" value="MS_channel_C"/>
</dbReference>
<dbReference type="STRING" id="1666911.HLUCCA11_00020"/>
<keyword evidence="3" id="KW-1003">Cell membrane</keyword>
<evidence type="ECO:0000256" key="8">
    <source>
        <dbReference type="SAM" id="Phobius"/>
    </source>
</evidence>
<keyword evidence="4 8" id="KW-0812">Transmembrane</keyword>
<name>A0A0N8KNT9_9CYAN</name>
<feature type="compositionally biased region" description="Low complexity" evidence="7">
    <location>
        <begin position="51"/>
        <end position="67"/>
    </location>
</feature>
<feature type="domain" description="Mechanosensitive ion channel MscS" evidence="9">
    <location>
        <begin position="457"/>
        <end position="520"/>
    </location>
</feature>
<evidence type="ECO:0000256" key="6">
    <source>
        <dbReference type="ARBA" id="ARBA00023136"/>
    </source>
</evidence>
<feature type="transmembrane region" description="Helical" evidence="8">
    <location>
        <begin position="319"/>
        <end position="342"/>
    </location>
</feature>
<dbReference type="Gene3D" id="2.30.30.60">
    <property type="match status" value="1"/>
</dbReference>
<organism evidence="11 12">
    <name type="scientific">Phormidesmis priestleyi Ana</name>
    <dbReference type="NCBI Taxonomy" id="1666911"/>
    <lineage>
        <taxon>Bacteria</taxon>
        <taxon>Bacillati</taxon>
        <taxon>Cyanobacteriota</taxon>
        <taxon>Cyanophyceae</taxon>
        <taxon>Leptolyngbyales</taxon>
        <taxon>Leptolyngbyaceae</taxon>
        <taxon>Phormidesmis</taxon>
    </lineage>
</organism>
<comment type="subcellular location">
    <subcellularLocation>
        <location evidence="1">Cell membrane</location>
        <topology evidence="1">Multi-pass membrane protein</topology>
    </subcellularLocation>
</comment>
<dbReference type="PANTHER" id="PTHR30460">
    <property type="entry name" value="MODERATE CONDUCTANCE MECHANOSENSITIVE CHANNEL YBIO"/>
    <property type="match status" value="1"/>
</dbReference>
<evidence type="ECO:0000256" key="3">
    <source>
        <dbReference type="ARBA" id="ARBA00022475"/>
    </source>
</evidence>
<dbReference type="SUPFAM" id="SSF82689">
    <property type="entry name" value="Mechanosensitive channel protein MscS (YggB), C-terminal domain"/>
    <property type="match status" value="1"/>
</dbReference>
<feature type="domain" description="Mechanosensitive ion channel MscS C-terminal" evidence="10">
    <location>
        <begin position="530"/>
        <end position="614"/>
    </location>
</feature>
<keyword evidence="5 8" id="KW-1133">Transmembrane helix</keyword>
<evidence type="ECO:0000256" key="5">
    <source>
        <dbReference type="ARBA" id="ARBA00022989"/>
    </source>
</evidence>
<sequence>MRHLIRCWLIIGRARSRQYWLCWAISIAAILVISLPASAQLNNLPDAQAGSQVGAQAGSQGNGAAEAPSETAGETAPGETVPGETVADDAETSQPDSAARPAINRLLPEQLVEDSDAIDASPVYLDGRVIFRVTAPASAGQVAAEERAQTVQQRINSLIRDVEDTDESVNVSVSIDEESNLPVILVNGQLLTTVTSLDAERNGYVDPYNLALTLETKLEQAFVRYSIERSPEFLLRSARFSAGILIGAVLLQILSRRWLRRIKNRQSRLLKMQAQLRTGEVTPKSGPVGPPATPGFSSVLDPIKARLDIRQKRKINETAGGLLLILQPVLWIGSMLGILSLFPYSRWLATLLLYWLEIPAKMLLLCGLAYMAVRLSSLAIDKVSLTLQEGTQWAPDQSQRRSLRFSTLSQVAKGIAGAIVLAITLLLILSIAGVQVAPLLAGAGIVGIGISLAAQSLIKDLINGCLILLEDQFGIGDVVSIDGFAGMVEYLNLRITQLRDTEGKLITIPNSQITVVQNLSMDWSQVDLFITVAPHNDLNQVFTLLKSVAAELADDDEWRSLILEPPDLLGVESLDYTGIQLRLQLKTQPLKQWLVARELRKRIKERFDKENIDMGLSQEQVAVRWDEQEENKEEKA</sequence>
<evidence type="ECO:0000256" key="2">
    <source>
        <dbReference type="ARBA" id="ARBA00008017"/>
    </source>
</evidence>
<dbReference type="EMBL" id="LJZR01000001">
    <property type="protein sequence ID" value="KPQ37466.1"/>
    <property type="molecule type" value="Genomic_DNA"/>
</dbReference>
<evidence type="ECO:0000256" key="4">
    <source>
        <dbReference type="ARBA" id="ARBA00022692"/>
    </source>
</evidence>
<reference evidence="11 12" key="1">
    <citation type="submission" date="2015-09" db="EMBL/GenBank/DDBJ databases">
        <title>Identification and resolution of microdiversity through metagenomic sequencing of parallel consortia.</title>
        <authorList>
            <person name="Nelson W.C."/>
            <person name="Romine M.F."/>
            <person name="Lindemann S.R."/>
        </authorList>
    </citation>
    <scope>NUCLEOTIDE SEQUENCE [LARGE SCALE GENOMIC DNA]</scope>
    <source>
        <strain evidence="11">Ana</strain>
    </source>
</reference>
<feature type="region of interest" description="Disordered" evidence="7">
    <location>
        <begin position="51"/>
        <end position="100"/>
    </location>
</feature>
<dbReference type="Pfam" id="PF00924">
    <property type="entry name" value="MS_channel_2nd"/>
    <property type="match status" value="1"/>
</dbReference>
<dbReference type="SUPFAM" id="SSF82861">
    <property type="entry name" value="Mechanosensitive channel protein MscS (YggB), transmembrane region"/>
    <property type="match status" value="1"/>
</dbReference>
<dbReference type="AlphaFoldDB" id="A0A0N8KNT9"/>
<keyword evidence="6 8" id="KW-0472">Membrane</keyword>
<dbReference type="InterPro" id="IPR006685">
    <property type="entry name" value="MscS_channel_2nd"/>
</dbReference>
<dbReference type="GO" id="GO:0005886">
    <property type="term" value="C:plasma membrane"/>
    <property type="evidence" value="ECO:0007669"/>
    <property type="project" value="UniProtKB-SubCell"/>
</dbReference>
<feature type="transmembrane region" description="Helical" evidence="8">
    <location>
        <begin position="354"/>
        <end position="373"/>
    </location>
</feature>
<dbReference type="InterPro" id="IPR011014">
    <property type="entry name" value="MscS_channel_TM-2"/>
</dbReference>
<evidence type="ECO:0000259" key="9">
    <source>
        <dbReference type="Pfam" id="PF00924"/>
    </source>
</evidence>
<dbReference type="PANTHER" id="PTHR30460:SF0">
    <property type="entry name" value="MODERATE CONDUCTANCE MECHANOSENSITIVE CHANNEL YBIO"/>
    <property type="match status" value="1"/>
</dbReference>
<feature type="transmembrane region" description="Helical" evidence="8">
    <location>
        <begin position="411"/>
        <end position="433"/>
    </location>
</feature>
<feature type="transmembrane region" description="Helical" evidence="8">
    <location>
        <begin position="20"/>
        <end position="39"/>
    </location>
</feature>
<comment type="caution">
    <text evidence="11">The sequence shown here is derived from an EMBL/GenBank/DDBJ whole genome shotgun (WGS) entry which is preliminary data.</text>
</comment>
<evidence type="ECO:0000313" key="12">
    <source>
        <dbReference type="Proteomes" id="UP000050465"/>
    </source>
</evidence>
<evidence type="ECO:0000259" key="10">
    <source>
        <dbReference type="Pfam" id="PF21082"/>
    </source>
</evidence>
<dbReference type="Proteomes" id="UP000050465">
    <property type="component" value="Unassembled WGS sequence"/>
</dbReference>
<dbReference type="GO" id="GO:0008381">
    <property type="term" value="F:mechanosensitive monoatomic ion channel activity"/>
    <property type="evidence" value="ECO:0007669"/>
    <property type="project" value="InterPro"/>
</dbReference>
<dbReference type="Gene3D" id="3.30.70.100">
    <property type="match status" value="1"/>
</dbReference>
<protein>
    <submittedName>
        <fullName evidence="11">Small conductance mechanosensitive channel</fullName>
    </submittedName>
</protein>
<proteinExistence type="inferred from homology"/>
<feature type="transmembrane region" description="Helical" evidence="8">
    <location>
        <begin position="240"/>
        <end position="259"/>
    </location>
</feature>
<dbReference type="InterPro" id="IPR023408">
    <property type="entry name" value="MscS_beta-dom_sf"/>
</dbReference>
<gene>
    <name evidence="11" type="primary">mscS</name>
    <name evidence="11" type="ORF">HLUCCA11_00020</name>
</gene>